<accession>A0ABV9NZI1</accession>
<dbReference type="Gene3D" id="1.10.10.10">
    <property type="entry name" value="Winged helix-like DNA-binding domain superfamily/Winged helix DNA-binding domain"/>
    <property type="match status" value="1"/>
</dbReference>
<gene>
    <name evidence="5" type="ORF">ACFO4L_17095</name>
</gene>
<evidence type="ECO:0000313" key="5">
    <source>
        <dbReference type="EMBL" id="MFC4738291.1"/>
    </source>
</evidence>
<evidence type="ECO:0000256" key="2">
    <source>
        <dbReference type="ARBA" id="ARBA00023125"/>
    </source>
</evidence>
<protein>
    <submittedName>
        <fullName evidence="5">Response regulator transcription factor</fullName>
    </submittedName>
</protein>
<evidence type="ECO:0000313" key="6">
    <source>
        <dbReference type="Proteomes" id="UP001595896"/>
    </source>
</evidence>
<dbReference type="CDD" id="cd06170">
    <property type="entry name" value="LuxR_C_like"/>
    <property type="match status" value="1"/>
</dbReference>
<organism evidence="5 6">
    <name type="scientific">Bacillus daqingensis</name>
    <dbReference type="NCBI Taxonomy" id="872396"/>
    <lineage>
        <taxon>Bacteria</taxon>
        <taxon>Bacillati</taxon>
        <taxon>Bacillota</taxon>
        <taxon>Bacilli</taxon>
        <taxon>Bacillales</taxon>
        <taxon>Bacillaceae</taxon>
        <taxon>Bacillus</taxon>
    </lineage>
</organism>
<feature type="domain" description="HTH luxR-type" evidence="4">
    <location>
        <begin position="117"/>
        <end position="182"/>
    </location>
</feature>
<dbReference type="Proteomes" id="UP001595896">
    <property type="component" value="Unassembled WGS sequence"/>
</dbReference>
<dbReference type="PROSITE" id="PS50043">
    <property type="entry name" value="HTH_LUXR_2"/>
    <property type="match status" value="1"/>
</dbReference>
<dbReference type="RefSeq" id="WP_377910876.1">
    <property type="nucleotide sequence ID" value="NZ_JBHSGK010000021.1"/>
</dbReference>
<dbReference type="PANTHER" id="PTHR44688">
    <property type="entry name" value="DNA-BINDING TRANSCRIPTIONAL ACTIVATOR DEVR_DOSR"/>
    <property type="match status" value="1"/>
</dbReference>
<evidence type="ECO:0000256" key="3">
    <source>
        <dbReference type="ARBA" id="ARBA00023163"/>
    </source>
</evidence>
<keyword evidence="6" id="KW-1185">Reference proteome</keyword>
<comment type="caution">
    <text evidence="5">The sequence shown here is derived from an EMBL/GenBank/DDBJ whole genome shotgun (WGS) entry which is preliminary data.</text>
</comment>
<dbReference type="PRINTS" id="PR00038">
    <property type="entry name" value="HTHLUXR"/>
</dbReference>
<keyword evidence="2" id="KW-0238">DNA-binding</keyword>
<dbReference type="Pfam" id="PF00196">
    <property type="entry name" value="GerE"/>
    <property type="match status" value="1"/>
</dbReference>
<keyword evidence="3" id="KW-0804">Transcription</keyword>
<dbReference type="InterPro" id="IPR000792">
    <property type="entry name" value="Tscrpt_reg_LuxR_C"/>
</dbReference>
<name>A0ABV9NZI1_9BACI</name>
<keyword evidence="1" id="KW-0805">Transcription regulation</keyword>
<dbReference type="EMBL" id="JBHSGK010000021">
    <property type="protein sequence ID" value="MFC4738291.1"/>
    <property type="molecule type" value="Genomic_DNA"/>
</dbReference>
<reference evidence="6" key="1">
    <citation type="journal article" date="2019" name="Int. J. Syst. Evol. Microbiol.">
        <title>The Global Catalogue of Microorganisms (GCM) 10K type strain sequencing project: providing services to taxonomists for standard genome sequencing and annotation.</title>
        <authorList>
            <consortium name="The Broad Institute Genomics Platform"/>
            <consortium name="The Broad Institute Genome Sequencing Center for Infectious Disease"/>
            <person name="Wu L."/>
            <person name="Ma J."/>
        </authorList>
    </citation>
    <scope>NUCLEOTIDE SEQUENCE [LARGE SCALE GENOMIC DNA]</scope>
    <source>
        <strain evidence="6">JCM 12165</strain>
    </source>
</reference>
<dbReference type="InterPro" id="IPR016032">
    <property type="entry name" value="Sig_transdc_resp-reg_C-effctor"/>
</dbReference>
<sequence length="184" mass="20867">MRVLIGMNHELMRHGLVQLLYDLGDIDYMVTAATREELYKSMRLYSFTHIFVHTALPGALSPASFHQEAGAGVYLIGTEEDKSRDLPLYDTLSLDEWMRRLSRIMRGDLKPGAVVLQSSSAEELTLREEEAVRMRIHGYTVRETAAVLGISEKTVENHRRSAAKKLHIASSRDWMAFGRSKGFI</sequence>
<evidence type="ECO:0000259" key="4">
    <source>
        <dbReference type="PROSITE" id="PS50043"/>
    </source>
</evidence>
<proteinExistence type="predicted"/>
<dbReference type="PANTHER" id="PTHR44688:SF16">
    <property type="entry name" value="DNA-BINDING TRANSCRIPTIONAL ACTIVATOR DEVR_DOSR"/>
    <property type="match status" value="1"/>
</dbReference>
<dbReference type="InterPro" id="IPR036388">
    <property type="entry name" value="WH-like_DNA-bd_sf"/>
</dbReference>
<dbReference type="SUPFAM" id="SSF46894">
    <property type="entry name" value="C-terminal effector domain of the bipartite response regulators"/>
    <property type="match status" value="1"/>
</dbReference>
<evidence type="ECO:0000256" key="1">
    <source>
        <dbReference type="ARBA" id="ARBA00023015"/>
    </source>
</evidence>
<dbReference type="SMART" id="SM00421">
    <property type="entry name" value="HTH_LUXR"/>
    <property type="match status" value="1"/>
</dbReference>